<dbReference type="RefSeq" id="WP_306271856.1">
    <property type="nucleotide sequence ID" value="NZ_CP130472.1"/>
</dbReference>
<evidence type="ECO:0000313" key="2">
    <source>
        <dbReference type="EMBL" id="WLS44648.1"/>
    </source>
</evidence>
<keyword evidence="1" id="KW-0732">Signal</keyword>
<keyword evidence="3" id="KW-1185">Reference proteome</keyword>
<dbReference type="KEGG" id="mprn:Q3V37_25170"/>
<evidence type="ECO:0000313" key="3">
    <source>
        <dbReference type="Proteomes" id="UP001235874"/>
    </source>
</evidence>
<proteinExistence type="predicted"/>
<sequence>MEDEMLGRQSVRSPRILAAPAPAMPFATAAVAALLVLTGCGGEPVDAATPVPDGSTAFGRDRAALVLTAFDQADSAASVAGDVEALKTQEVPPALDLSIAAVRRSAYNQRPQPSFQHINPAFAVPPGDPACFLATATLKLAGSELAPTDVSQFVLDADGHWKLSHNVQVTQPSLVVARSIDGRPATEGGEALDETSRRALAAEVFARSIGSTTSNRSLVVSSPLLDGQFAGGWEVYGQQLAGVGAAVQRTLDKAEWSDCAVAVPAGTLTFLTIHATDTLRPAPGGPATVQLVPQSPDLIATGHREAVRGKSIRVTRVETFLLLVPAQTTGASVLGLNDTALTVTPS</sequence>
<protein>
    <submittedName>
        <fullName evidence="2">Uncharacterized protein</fullName>
    </submittedName>
</protein>
<reference evidence="2 3" key="1">
    <citation type="submission" date="2023-07" db="EMBL/GenBank/DDBJ databases">
        <title>Micromonospora profundi TRM 95458 converts glycerol to a new osmotic compound.</title>
        <authorList>
            <person name="Lu D."/>
        </authorList>
    </citation>
    <scope>NUCLEOTIDE SEQUENCE [LARGE SCALE GENOMIC DNA]</scope>
    <source>
        <strain evidence="2 3">TRM95458</strain>
    </source>
</reference>
<dbReference type="AlphaFoldDB" id="A0AAJ6HU84"/>
<evidence type="ECO:0000256" key="1">
    <source>
        <dbReference type="SAM" id="SignalP"/>
    </source>
</evidence>
<dbReference type="Proteomes" id="UP001235874">
    <property type="component" value="Chromosome"/>
</dbReference>
<gene>
    <name evidence="2" type="ORF">Q3V37_25170</name>
</gene>
<name>A0AAJ6HU84_9ACTN</name>
<feature type="signal peptide" evidence="1">
    <location>
        <begin position="1"/>
        <end position="32"/>
    </location>
</feature>
<organism evidence="2 3">
    <name type="scientific">Micromonospora profundi</name>
    <dbReference type="NCBI Taxonomy" id="1420889"/>
    <lineage>
        <taxon>Bacteria</taxon>
        <taxon>Bacillati</taxon>
        <taxon>Actinomycetota</taxon>
        <taxon>Actinomycetes</taxon>
        <taxon>Micromonosporales</taxon>
        <taxon>Micromonosporaceae</taxon>
        <taxon>Micromonospora</taxon>
    </lineage>
</organism>
<feature type="chain" id="PRO_5042541467" evidence="1">
    <location>
        <begin position="33"/>
        <end position="346"/>
    </location>
</feature>
<accession>A0AAJ6HU84</accession>
<dbReference type="EMBL" id="CP130472">
    <property type="protein sequence ID" value="WLS44648.1"/>
    <property type="molecule type" value="Genomic_DNA"/>
</dbReference>